<proteinExistence type="predicted"/>
<protein>
    <submittedName>
        <fullName evidence="1">Uncharacterized protein</fullName>
    </submittedName>
</protein>
<accession>A0AA42MD33</accession>
<organism evidence="1 2">
    <name type="scientific">Acinetobacter johnsonii</name>
    <dbReference type="NCBI Taxonomy" id="40214"/>
    <lineage>
        <taxon>Bacteria</taxon>
        <taxon>Pseudomonadati</taxon>
        <taxon>Pseudomonadota</taxon>
        <taxon>Gammaproteobacteria</taxon>
        <taxon>Moraxellales</taxon>
        <taxon>Moraxellaceae</taxon>
        <taxon>Acinetobacter</taxon>
    </lineage>
</organism>
<evidence type="ECO:0000313" key="1">
    <source>
        <dbReference type="EMBL" id="MDH0827666.1"/>
    </source>
</evidence>
<dbReference type="RefSeq" id="WP_227518530.1">
    <property type="nucleotide sequence ID" value="NZ_CP090180.1"/>
</dbReference>
<gene>
    <name evidence="1" type="ORF">N5C97_14475</name>
</gene>
<comment type="caution">
    <text evidence="1">The sequence shown here is derived from an EMBL/GenBank/DDBJ whole genome shotgun (WGS) entry which is preliminary data.</text>
</comment>
<reference evidence="1" key="1">
    <citation type="submission" date="2022-09" db="EMBL/GenBank/DDBJ databases">
        <title>Intensive care unit water sources are persistently colonized with multi-drug resistant bacteria and are the site of extensive horizontal gene transfer of antibiotic resistance genes.</title>
        <authorList>
            <person name="Diorio-Toth L."/>
        </authorList>
    </citation>
    <scope>NUCLEOTIDE SEQUENCE</scope>
    <source>
        <strain evidence="1">GD03885</strain>
    </source>
</reference>
<dbReference type="EMBL" id="JAOCCL010000049">
    <property type="protein sequence ID" value="MDH0827666.1"/>
    <property type="molecule type" value="Genomic_DNA"/>
</dbReference>
<sequence>MASNSRLADERSQIKIKDESRSFYHELHSACLVKKASYTARYHLFFYANVISKFLFKKKQFDSEETKAAPSFLKE</sequence>
<name>A0AA42MD33_ACIJO</name>
<dbReference type="AlphaFoldDB" id="A0AA42MD33"/>
<dbReference type="Proteomes" id="UP001160116">
    <property type="component" value="Unassembled WGS sequence"/>
</dbReference>
<evidence type="ECO:0000313" key="2">
    <source>
        <dbReference type="Proteomes" id="UP001160116"/>
    </source>
</evidence>